<proteinExistence type="predicted"/>
<reference evidence="2 3" key="1">
    <citation type="submission" date="2016-08" db="EMBL/GenBank/DDBJ databases">
        <authorList>
            <person name="Seilhamer J.J."/>
        </authorList>
    </citation>
    <scope>NUCLEOTIDE SEQUENCE [LARGE SCALE GENOMIC DNA]</scope>
    <source>
        <strain evidence="2 3">KCTC 42603</strain>
    </source>
</reference>
<accession>A0A1E7ZC90</accession>
<dbReference type="AlphaFoldDB" id="A0A1E7ZC90"/>
<keyword evidence="2" id="KW-0378">Hydrolase</keyword>
<dbReference type="Gene3D" id="3.40.50.1820">
    <property type="entry name" value="alpha/beta hydrolase"/>
    <property type="match status" value="1"/>
</dbReference>
<dbReference type="InterPro" id="IPR000073">
    <property type="entry name" value="AB_hydrolase_1"/>
</dbReference>
<dbReference type="Pfam" id="PF00561">
    <property type="entry name" value="Abhydrolase_1"/>
    <property type="match status" value="1"/>
</dbReference>
<protein>
    <submittedName>
        <fullName evidence="2">Hydrolase</fullName>
    </submittedName>
</protein>
<feature type="domain" description="AB hydrolase-1" evidence="1">
    <location>
        <begin position="68"/>
        <end position="233"/>
    </location>
</feature>
<evidence type="ECO:0000313" key="2">
    <source>
        <dbReference type="EMBL" id="OFC71127.1"/>
    </source>
</evidence>
<gene>
    <name evidence="2" type="ORF">BFC18_09590</name>
</gene>
<comment type="caution">
    <text evidence="2">The sequence shown here is derived from an EMBL/GenBank/DDBJ whole genome shotgun (WGS) entry which is preliminary data.</text>
</comment>
<dbReference type="PANTHER" id="PTHR43433">
    <property type="entry name" value="HYDROLASE, ALPHA/BETA FOLD FAMILY PROTEIN"/>
    <property type="match status" value="1"/>
</dbReference>
<evidence type="ECO:0000313" key="3">
    <source>
        <dbReference type="Proteomes" id="UP000175691"/>
    </source>
</evidence>
<dbReference type="GO" id="GO:0016787">
    <property type="term" value="F:hydrolase activity"/>
    <property type="evidence" value="ECO:0007669"/>
    <property type="project" value="UniProtKB-KW"/>
</dbReference>
<dbReference type="EMBL" id="MDHN01000016">
    <property type="protein sequence ID" value="OFC71127.1"/>
    <property type="molecule type" value="Genomic_DNA"/>
</dbReference>
<name>A0A1E7ZC90_9ALTE</name>
<dbReference type="STRING" id="1656094.BFC18_09590"/>
<dbReference type="Proteomes" id="UP000175691">
    <property type="component" value="Unassembled WGS sequence"/>
</dbReference>
<dbReference type="InterPro" id="IPR029058">
    <property type="entry name" value="AB_hydrolase_fold"/>
</dbReference>
<evidence type="ECO:0000259" key="1">
    <source>
        <dbReference type="Pfam" id="PF00561"/>
    </source>
</evidence>
<organism evidence="2 3">
    <name type="scientific">Alteromonas confluentis</name>
    <dbReference type="NCBI Taxonomy" id="1656094"/>
    <lineage>
        <taxon>Bacteria</taxon>
        <taxon>Pseudomonadati</taxon>
        <taxon>Pseudomonadota</taxon>
        <taxon>Gammaproteobacteria</taxon>
        <taxon>Alteromonadales</taxon>
        <taxon>Alteromonadaceae</taxon>
        <taxon>Alteromonas/Salinimonas group</taxon>
        <taxon>Alteromonas</taxon>
    </lineage>
</organism>
<dbReference type="OrthoDB" id="2086224at2"/>
<sequence>MITCTSQYQTQSGAFVSKPTLFLPGTLCDERVWLPVWRQLSIYQRRYVPLQWASSKEDMLALTSDRVLDNEKVHLVGFSMGGYMAATWATQNQTKVASLTMIGASPYGLTAEEEKRRGQLVTMLKKGSFQPDKAAYVSRFVHPSHQNTPDVAGVVREMGKDLGAATLLAHTNATTPRPAIIDKLKTCTFPVNIIAAEDDELVPFSSLQQAADEIPSSHLITVKGAGHMCLLEQPDTLAQSIQAICG</sequence>
<dbReference type="SUPFAM" id="SSF53474">
    <property type="entry name" value="alpha/beta-Hydrolases"/>
    <property type="match status" value="1"/>
</dbReference>
<keyword evidence="3" id="KW-1185">Reference proteome</keyword>
<dbReference type="InterPro" id="IPR050471">
    <property type="entry name" value="AB_hydrolase"/>
</dbReference>
<dbReference type="PANTHER" id="PTHR43433:SF5">
    <property type="entry name" value="AB HYDROLASE-1 DOMAIN-CONTAINING PROTEIN"/>
    <property type="match status" value="1"/>
</dbReference>